<keyword evidence="2" id="KW-0812">Transmembrane</keyword>
<keyword evidence="2" id="KW-0472">Membrane</keyword>
<protein>
    <submittedName>
        <fullName evidence="3">Uncharacterized protein</fullName>
    </submittedName>
</protein>
<keyword evidence="2" id="KW-1133">Transmembrane helix</keyword>
<organism evidence="3 4">
    <name type="scientific">Cymbomonas tetramitiformis</name>
    <dbReference type="NCBI Taxonomy" id="36881"/>
    <lineage>
        <taxon>Eukaryota</taxon>
        <taxon>Viridiplantae</taxon>
        <taxon>Chlorophyta</taxon>
        <taxon>Pyramimonadophyceae</taxon>
        <taxon>Pyramimonadales</taxon>
        <taxon>Pyramimonadaceae</taxon>
        <taxon>Cymbomonas</taxon>
    </lineage>
</organism>
<reference evidence="3 4" key="1">
    <citation type="journal article" date="2015" name="Genome Biol. Evol.">
        <title>Comparative Genomics of a Bacterivorous Green Alga Reveals Evolutionary Causalities and Consequences of Phago-Mixotrophic Mode of Nutrition.</title>
        <authorList>
            <person name="Burns J.A."/>
            <person name="Paasch A."/>
            <person name="Narechania A."/>
            <person name="Kim E."/>
        </authorList>
    </citation>
    <scope>NUCLEOTIDE SEQUENCE [LARGE SCALE GENOMIC DNA]</scope>
    <source>
        <strain evidence="3 4">PLY_AMNH</strain>
    </source>
</reference>
<evidence type="ECO:0000313" key="4">
    <source>
        <dbReference type="Proteomes" id="UP001190700"/>
    </source>
</evidence>
<evidence type="ECO:0000256" key="2">
    <source>
        <dbReference type="SAM" id="Phobius"/>
    </source>
</evidence>
<comment type="caution">
    <text evidence="3">The sequence shown here is derived from an EMBL/GenBank/DDBJ whole genome shotgun (WGS) entry which is preliminary data.</text>
</comment>
<evidence type="ECO:0000313" key="3">
    <source>
        <dbReference type="EMBL" id="KAK3239530.1"/>
    </source>
</evidence>
<dbReference type="AlphaFoldDB" id="A0AAE0EUN1"/>
<sequence length="122" mass="13265">MSLEHCKPPLVARHVSTEKPMSVNVDGQHQDEPQRKDCHPDAHAGPVPGGKGDSTASLLLFFIISSYLLVASRALAARTVLWRLCRARVMSVTMASTLVPGACGMNILMHRTAVACEVLYLR</sequence>
<feature type="transmembrane region" description="Helical" evidence="2">
    <location>
        <begin position="56"/>
        <end position="76"/>
    </location>
</feature>
<keyword evidence="4" id="KW-1185">Reference proteome</keyword>
<evidence type="ECO:0000256" key="1">
    <source>
        <dbReference type="SAM" id="MobiDB-lite"/>
    </source>
</evidence>
<gene>
    <name evidence="3" type="ORF">CYMTET_50550</name>
</gene>
<name>A0AAE0EUN1_9CHLO</name>
<dbReference type="Proteomes" id="UP001190700">
    <property type="component" value="Unassembled WGS sequence"/>
</dbReference>
<dbReference type="EMBL" id="LGRX02033885">
    <property type="protein sequence ID" value="KAK3239530.1"/>
    <property type="molecule type" value="Genomic_DNA"/>
</dbReference>
<feature type="region of interest" description="Disordered" evidence="1">
    <location>
        <begin position="17"/>
        <end position="50"/>
    </location>
</feature>
<proteinExistence type="predicted"/>
<accession>A0AAE0EUN1</accession>
<feature type="compositionally biased region" description="Basic and acidic residues" evidence="1">
    <location>
        <begin position="28"/>
        <end position="42"/>
    </location>
</feature>